<proteinExistence type="predicted"/>
<feature type="region of interest" description="Disordered" evidence="1">
    <location>
        <begin position="89"/>
        <end position="117"/>
    </location>
</feature>
<evidence type="ECO:0000256" key="1">
    <source>
        <dbReference type="SAM" id="MobiDB-lite"/>
    </source>
</evidence>
<name>A0A7S4HHI7_9EUKA</name>
<evidence type="ECO:0000313" key="2">
    <source>
        <dbReference type="EMBL" id="CAE2199431.1"/>
    </source>
</evidence>
<organism evidence="2">
    <name type="scientific">Prymnesium polylepis</name>
    <dbReference type="NCBI Taxonomy" id="72548"/>
    <lineage>
        <taxon>Eukaryota</taxon>
        <taxon>Haptista</taxon>
        <taxon>Haptophyta</taxon>
        <taxon>Prymnesiophyceae</taxon>
        <taxon>Prymnesiales</taxon>
        <taxon>Prymnesiaceae</taxon>
        <taxon>Prymnesium</taxon>
    </lineage>
</organism>
<dbReference type="AlphaFoldDB" id="A0A7S4HHI7"/>
<dbReference type="EMBL" id="HBKO01009115">
    <property type="protein sequence ID" value="CAE2199431.1"/>
    <property type="molecule type" value="Transcribed_RNA"/>
</dbReference>
<gene>
    <name evidence="2" type="ORF">CPOL0286_LOCUS4189</name>
</gene>
<reference evidence="2" key="1">
    <citation type="submission" date="2021-01" db="EMBL/GenBank/DDBJ databases">
        <authorList>
            <person name="Corre E."/>
            <person name="Pelletier E."/>
            <person name="Niang G."/>
            <person name="Scheremetjew M."/>
            <person name="Finn R."/>
            <person name="Kale V."/>
            <person name="Holt S."/>
            <person name="Cochrane G."/>
            <person name="Meng A."/>
            <person name="Brown T."/>
            <person name="Cohen L."/>
        </authorList>
    </citation>
    <scope>NUCLEOTIDE SEQUENCE</scope>
    <source>
        <strain evidence="2">UIO037</strain>
    </source>
</reference>
<sequence length="117" mass="12323">MVKKTSVEHVRARLAEKAKAEQTKKGMAHACQAGDSHQGSTCCSGRSSLEQSGARLYATTSEIAVPGTSQYCPLPPLPSTVRRLGVTYGKMGTRPDQLGGGAVMKGQAHGRNVPNSR</sequence>
<protein>
    <submittedName>
        <fullName evidence="2">Uncharacterized protein</fullName>
    </submittedName>
</protein>
<accession>A0A7S4HHI7</accession>